<dbReference type="AlphaFoldDB" id="Q8DN08"/>
<proteinExistence type="predicted"/>
<gene>
    <name evidence="2" type="ordered locus">spr1989</name>
</gene>
<reference evidence="2 3" key="1">
    <citation type="journal article" date="2001" name="J. Bacteriol.">
        <title>Genome of the bacterium Streptococcus pneumoniae strain R6.</title>
        <authorList>
            <person name="Hoskins J.A."/>
            <person name="Alborn W.Jr."/>
            <person name="Arnold J."/>
            <person name="Blaszczak L."/>
            <person name="Burgett S."/>
            <person name="DeHoff B.S."/>
            <person name="Estrem S."/>
            <person name="Fritz L."/>
            <person name="Fu D.-J."/>
            <person name="Fuller W."/>
            <person name="Geringer C."/>
            <person name="Gilmour R."/>
            <person name="Glass J.S."/>
            <person name="Khoja H."/>
            <person name="Kraft A."/>
            <person name="LaGace R."/>
            <person name="LeBlanc D.J."/>
            <person name="Lee L.N."/>
            <person name="Lefkowitz E.J."/>
            <person name="Lu J."/>
            <person name="Matsushima P."/>
            <person name="McAhren S."/>
            <person name="McHenney M."/>
            <person name="McLeaster K."/>
            <person name="Mundy C."/>
            <person name="Nicas T.I."/>
            <person name="Norris F.H."/>
            <person name="O'Gara M."/>
            <person name="Peery R."/>
            <person name="Robertson G.T."/>
            <person name="Rockey P."/>
            <person name="Sun P.-M."/>
            <person name="Winkler M.E."/>
            <person name="Yang Y."/>
            <person name="Young-Bellido M."/>
            <person name="Zhao G."/>
            <person name="Zook C."/>
            <person name="Baltz R.H."/>
            <person name="Jaskunas S.Richard."/>
            <person name="Rosteck P.R.Jr."/>
            <person name="Skatrud P.L."/>
            <person name="Glass J.I."/>
        </authorList>
    </citation>
    <scope>NUCLEOTIDE SEQUENCE [LARGE SCALE GENOMIC DNA]</scope>
    <source>
        <strain evidence="3">ATCC BAA-255 / R6</strain>
    </source>
</reference>
<dbReference type="EMBL" id="AE007317">
    <property type="protein sequence ID" value="AAL00791.1"/>
    <property type="molecule type" value="Genomic_DNA"/>
</dbReference>
<dbReference type="Proteomes" id="UP000000586">
    <property type="component" value="Chromosome"/>
</dbReference>
<protein>
    <submittedName>
        <fullName evidence="2">Glycerol-3-phosphate dehydrogenase, truncation</fullName>
    </submittedName>
</protein>
<organism evidence="2 3">
    <name type="scientific">Streptococcus pneumoniae (strain ATCC BAA-255 / R6)</name>
    <dbReference type="NCBI Taxonomy" id="171101"/>
    <lineage>
        <taxon>Bacteria</taxon>
        <taxon>Bacillati</taxon>
        <taxon>Bacillota</taxon>
        <taxon>Bacilli</taxon>
        <taxon>Lactobacillales</taxon>
        <taxon>Streptococcaceae</taxon>
        <taxon>Streptococcus</taxon>
    </lineage>
</organism>
<dbReference type="InterPro" id="IPR031656">
    <property type="entry name" value="DAO_C"/>
</dbReference>
<dbReference type="Pfam" id="PF16901">
    <property type="entry name" value="DAO_C"/>
    <property type="match status" value="1"/>
</dbReference>
<dbReference type="eggNOG" id="COG0578">
    <property type="taxonomic scope" value="Bacteria"/>
</dbReference>
<dbReference type="HOGENOM" id="CLU_1609875_0_0_9"/>
<dbReference type="PIR" id="B98120">
    <property type="entry name" value="B98120"/>
</dbReference>
<dbReference type="InterPro" id="IPR038299">
    <property type="entry name" value="DAO_C_sf"/>
</dbReference>
<evidence type="ECO:0000259" key="1">
    <source>
        <dbReference type="Pfam" id="PF16901"/>
    </source>
</evidence>
<evidence type="ECO:0000313" key="3">
    <source>
        <dbReference type="Proteomes" id="UP000000586"/>
    </source>
</evidence>
<accession>Q8DN08</accession>
<dbReference type="STRING" id="171101.spr1989"/>
<dbReference type="Gene3D" id="1.10.8.870">
    <property type="entry name" value="Alpha-glycerophosphate oxidase, cap domain"/>
    <property type="match status" value="1"/>
</dbReference>
<keyword evidence="3" id="KW-1185">Reference proteome</keyword>
<dbReference type="KEGG" id="spr:spr1989"/>
<sequence length="165" mass="18453">MERVVDILKAEFDRSFKLINSKTYPVSGGELNPANVDSEIEAFAQLGVSRGLDSKEAHYLANLYGSNAPKVFALAHSLEQAPGLSLADTLSLHYAMRNELALSPVDFLLRRTNHMLFMRDSLDSIVEPVLDEMGRFYDWTEEEKATYRADVEAALANNDLAELKN</sequence>
<name>Q8DN08_STRR6</name>
<feature type="domain" description="Alpha-glycerophosphate oxidase C-terminal" evidence="1">
    <location>
        <begin position="22"/>
        <end position="144"/>
    </location>
</feature>
<evidence type="ECO:0000313" key="2">
    <source>
        <dbReference type="EMBL" id="AAL00791.1"/>
    </source>
</evidence>